<accession>A0ABT7XN55</accession>
<dbReference type="Pfam" id="PF00773">
    <property type="entry name" value="RNB"/>
    <property type="match status" value="1"/>
</dbReference>
<dbReference type="PANTHER" id="PTHR23355:SF9">
    <property type="entry name" value="DIS3-LIKE EXONUCLEASE 2"/>
    <property type="match status" value="1"/>
</dbReference>
<dbReference type="InterPro" id="IPR050180">
    <property type="entry name" value="RNR_Ribonuclease"/>
</dbReference>
<dbReference type="PANTHER" id="PTHR23355">
    <property type="entry name" value="RIBONUCLEASE"/>
    <property type="match status" value="1"/>
</dbReference>
<evidence type="ECO:0000259" key="1">
    <source>
        <dbReference type="SMART" id="SM00955"/>
    </source>
</evidence>
<dbReference type="InterPro" id="IPR012340">
    <property type="entry name" value="NA-bd_OB-fold"/>
</dbReference>
<dbReference type="SUPFAM" id="SSF50249">
    <property type="entry name" value="Nucleic acid-binding proteins"/>
    <property type="match status" value="1"/>
</dbReference>
<comment type="caution">
    <text evidence="2">The sequence shown here is derived from an EMBL/GenBank/DDBJ whole genome shotgun (WGS) entry which is preliminary data.</text>
</comment>
<dbReference type="Proteomes" id="UP001168540">
    <property type="component" value="Unassembled WGS sequence"/>
</dbReference>
<dbReference type="RefSeq" id="WP_289829583.1">
    <property type="nucleotide sequence ID" value="NZ_JAUEDK010000012.1"/>
</dbReference>
<evidence type="ECO:0000313" key="3">
    <source>
        <dbReference type="Proteomes" id="UP001168540"/>
    </source>
</evidence>
<protein>
    <submittedName>
        <fullName evidence="2">RNB domain-containing ribonuclease</fullName>
    </submittedName>
</protein>
<proteinExistence type="predicted"/>
<dbReference type="EMBL" id="JAUEDK010000012">
    <property type="protein sequence ID" value="MDN0074994.1"/>
    <property type="molecule type" value="Genomic_DNA"/>
</dbReference>
<organism evidence="2 3">
    <name type="scientific">Crenobacter oryzisoli</name>
    <dbReference type="NCBI Taxonomy" id="3056844"/>
    <lineage>
        <taxon>Bacteria</taxon>
        <taxon>Pseudomonadati</taxon>
        <taxon>Pseudomonadota</taxon>
        <taxon>Betaproteobacteria</taxon>
        <taxon>Neisseriales</taxon>
        <taxon>Neisseriaceae</taxon>
        <taxon>Crenobacter</taxon>
    </lineage>
</organism>
<keyword evidence="3" id="KW-1185">Reference proteome</keyword>
<dbReference type="SMART" id="SM00955">
    <property type="entry name" value="RNB"/>
    <property type="match status" value="1"/>
</dbReference>
<dbReference type="InterPro" id="IPR001900">
    <property type="entry name" value="RNase_II/R"/>
</dbReference>
<reference evidence="2" key="1">
    <citation type="submission" date="2023-06" db="EMBL/GenBank/DDBJ databases">
        <authorList>
            <person name="Zhang S."/>
        </authorList>
    </citation>
    <scope>NUCLEOTIDE SEQUENCE</scope>
    <source>
        <strain evidence="2">SG2303</strain>
    </source>
</reference>
<feature type="domain" description="RNB" evidence="1">
    <location>
        <begin position="234"/>
        <end position="508"/>
    </location>
</feature>
<gene>
    <name evidence="2" type="ORF">QU481_08805</name>
</gene>
<sequence>MNIFYEESGAFKVGTVVTKNDASLQVDTQHGKRAKIKAANVMIEFTSPLADFLPAAEALAADIDVDFLWEVCGEDEFDFDSIGAEYFGHKPNAIEGAAILLTIFGAPMYFYKKGKGRFKAAPEESLKAALAGIEKKKREQEQIDAWVADMVAGTLPDAIKSQLMLLLHRPDKQTLEFKAFDAACQKKALSPLKLAAQLGGIPSVPDYLLAGFLMEHFPKGRGFGQLPAPTPENDLPTADVAAFSIDDAATTEIDDALSVTDLPNGNKRVGIHIAAPTLGIAVGSEIERVVFQRLSTVYFPGDKITMLPDELVQAFTLQEGLDCPALSLYVEVTPEFEPVSYENRIEKVRIAANLRHDQLEQVFNEQTLAEPGFGPDYPFKNELVWLWQFAVAREKFRGKYDPTRPVQSDYNFAIEDGKVLITTRKRGAPMDKLVSELMILANSEWGRMLAEAGIPALYRAQTMGKVRMTTKAEPHVGLGVAQYAWSTSPLRRAADFVNQRQLTAMIRGEKPQFEQGDAMLFAVLRDFDAAYSAYLGFQDKLEYFWCLRWFTQEGVSEITANFIKEDLLRLNGLPMRVRVPGLPTLASGDTVRLGVVRIDELELTIEFRFLGVEGHQDLAQESEDEVGAGGTVEVEVSAEGALAG</sequence>
<evidence type="ECO:0000313" key="2">
    <source>
        <dbReference type="EMBL" id="MDN0074994.1"/>
    </source>
</evidence>
<name>A0ABT7XN55_9NEIS</name>